<dbReference type="InterPro" id="IPR021005">
    <property type="entry name" value="Znf_CGNR"/>
</dbReference>
<dbReference type="SUPFAM" id="SSF160904">
    <property type="entry name" value="Jann2411-like"/>
    <property type="match status" value="1"/>
</dbReference>
<feature type="domain" description="Zinc finger CGNR" evidence="1">
    <location>
        <begin position="136"/>
        <end position="173"/>
    </location>
</feature>
<dbReference type="InterPro" id="IPR010852">
    <property type="entry name" value="ABATE"/>
</dbReference>
<dbReference type="Gene3D" id="1.10.3300.10">
    <property type="entry name" value="Jann2411-like domain"/>
    <property type="match status" value="1"/>
</dbReference>
<accession>A0ABT4T9B7</accession>
<gene>
    <name evidence="2" type="ORF">OUY24_34295</name>
</gene>
<dbReference type="InterPro" id="IPR023286">
    <property type="entry name" value="ABATE_dom_sf"/>
</dbReference>
<sequence>MEDHSTKAIAARAVDLCTVLLYEDATAESVARVLRAHGERGPLDLTGADVRAMREAAGRLVEVLAAPGPGAAAALLNGLLATAAGPPRLTSHDGTTGWHVHVDSHDDAPWGEWFQASSAMAFAVLLADHQRVPGGLCASATCRRPFLHAGGGSPRRYCTPRCATRERVAAYRSTRPA</sequence>
<keyword evidence="3" id="KW-1185">Reference proteome</keyword>
<dbReference type="Proteomes" id="UP001212498">
    <property type="component" value="Unassembled WGS sequence"/>
</dbReference>
<dbReference type="EMBL" id="JAPNUD010000152">
    <property type="protein sequence ID" value="MDA0645723.1"/>
    <property type="molecule type" value="Genomic_DNA"/>
</dbReference>
<dbReference type="PANTHER" id="PTHR35525:SF3">
    <property type="entry name" value="BLL6575 PROTEIN"/>
    <property type="match status" value="1"/>
</dbReference>
<name>A0ABT4T9B7_9ACTN</name>
<proteinExistence type="predicted"/>
<dbReference type="Pfam" id="PF07336">
    <property type="entry name" value="ABATE"/>
    <property type="match status" value="1"/>
</dbReference>
<evidence type="ECO:0000259" key="1">
    <source>
        <dbReference type="Pfam" id="PF11706"/>
    </source>
</evidence>
<dbReference type="Pfam" id="PF11706">
    <property type="entry name" value="zf-CGNR"/>
    <property type="match status" value="1"/>
</dbReference>
<comment type="caution">
    <text evidence="2">The sequence shown here is derived from an EMBL/GenBank/DDBJ whole genome shotgun (WGS) entry which is preliminary data.</text>
</comment>
<dbReference type="RefSeq" id="WP_271279272.1">
    <property type="nucleotide sequence ID" value="NZ_BAABFD010000005.1"/>
</dbReference>
<dbReference type="PANTHER" id="PTHR35525">
    <property type="entry name" value="BLL6575 PROTEIN"/>
    <property type="match status" value="1"/>
</dbReference>
<reference evidence="2 3" key="1">
    <citation type="submission" date="2022-11" db="EMBL/GenBank/DDBJ databases">
        <title>Nonomuraea corallina sp. nov., a new species of the genus Nonomuraea isolated from sea side sediment in Thai sea.</title>
        <authorList>
            <person name="Ngamcharungchit C."/>
            <person name="Matsumoto A."/>
            <person name="Suriyachadkun C."/>
            <person name="Panbangred W."/>
            <person name="Inahashi Y."/>
            <person name="Intra B."/>
        </authorList>
    </citation>
    <scope>NUCLEOTIDE SEQUENCE [LARGE SCALE GENOMIC DNA]</scope>
    <source>
        <strain evidence="2 3">DSM 43553</strain>
    </source>
</reference>
<protein>
    <submittedName>
        <fullName evidence="2">CGNR zinc finger domain-containing protein</fullName>
    </submittedName>
</protein>
<evidence type="ECO:0000313" key="3">
    <source>
        <dbReference type="Proteomes" id="UP001212498"/>
    </source>
</evidence>
<evidence type="ECO:0000313" key="2">
    <source>
        <dbReference type="EMBL" id="MDA0645723.1"/>
    </source>
</evidence>
<organism evidence="2 3">
    <name type="scientific">Nonomuraea ferruginea</name>
    <dbReference type="NCBI Taxonomy" id="46174"/>
    <lineage>
        <taxon>Bacteria</taxon>
        <taxon>Bacillati</taxon>
        <taxon>Actinomycetota</taxon>
        <taxon>Actinomycetes</taxon>
        <taxon>Streptosporangiales</taxon>
        <taxon>Streptosporangiaceae</taxon>
        <taxon>Nonomuraea</taxon>
    </lineage>
</organism>